<evidence type="ECO:0000256" key="3">
    <source>
        <dbReference type="PROSITE-ProRule" id="PRU00339"/>
    </source>
</evidence>
<dbReference type="Gene3D" id="1.25.40.10">
    <property type="entry name" value="Tetratricopeptide repeat domain"/>
    <property type="match status" value="2"/>
</dbReference>
<dbReference type="GO" id="GO:0009279">
    <property type="term" value="C:cell outer membrane"/>
    <property type="evidence" value="ECO:0007669"/>
    <property type="project" value="TreeGrafter"/>
</dbReference>
<dbReference type="EMBL" id="CP001101">
    <property type="protein sequence ID" value="ACE04933.1"/>
    <property type="molecule type" value="Genomic_DNA"/>
</dbReference>
<evidence type="ECO:0000313" key="6">
    <source>
        <dbReference type="EMBL" id="ACE04933.1"/>
    </source>
</evidence>
<dbReference type="AlphaFoldDB" id="B3EMJ4"/>
<feature type="chain" id="PRO_5002787956" evidence="5">
    <location>
        <begin position="22"/>
        <end position="187"/>
    </location>
</feature>
<name>B3EMJ4_CHLPB</name>
<keyword evidence="5" id="KW-0732">Signal</keyword>
<dbReference type="HOGENOM" id="CLU_003728_10_1_10"/>
<accession>B3EMJ4</accession>
<dbReference type="PROSITE" id="PS51257">
    <property type="entry name" value="PROKAR_LIPOPROTEIN"/>
    <property type="match status" value="1"/>
</dbReference>
<feature type="region of interest" description="Disordered" evidence="4">
    <location>
        <begin position="165"/>
        <end position="187"/>
    </location>
</feature>
<dbReference type="PANTHER" id="PTHR44858:SF1">
    <property type="entry name" value="UDP-N-ACETYLGLUCOSAMINE--PEPTIDE N-ACETYLGLUCOSAMINYLTRANSFERASE SPINDLY-RELATED"/>
    <property type="match status" value="1"/>
</dbReference>
<dbReference type="InterPro" id="IPR019734">
    <property type="entry name" value="TPR_rpt"/>
</dbReference>
<keyword evidence="1" id="KW-0677">Repeat</keyword>
<dbReference type="PROSITE" id="PS50005">
    <property type="entry name" value="TPR"/>
    <property type="match status" value="3"/>
</dbReference>
<feature type="repeat" description="TPR" evidence="3">
    <location>
        <begin position="26"/>
        <end position="59"/>
    </location>
</feature>
<sequence length="187" mass="21121">MMHYKRVFPFFLLILCFGFSACGPNAKDLNTSGIEKLKNEDYEGALEDFTKAVEKDPEFAESYLNRGFVYGNRGELQEALADFNKAIEMDSGYVEAYYNRGFIYGFFEEFDKAVADFDKVIELNPKDAEAYINRALIRSRIGDREGELADLKKAAALGDPTARNWLDDNGVEWEDAGKSSDSAENPE</sequence>
<keyword evidence="2 3" id="KW-0802">TPR repeat</keyword>
<protein>
    <submittedName>
        <fullName evidence="6">TPR repeat-containing protein</fullName>
    </submittedName>
</protein>
<dbReference type="SUPFAM" id="SSF48452">
    <property type="entry name" value="TPR-like"/>
    <property type="match status" value="1"/>
</dbReference>
<dbReference type="PANTHER" id="PTHR44858">
    <property type="entry name" value="TETRATRICOPEPTIDE REPEAT PROTEIN 6"/>
    <property type="match status" value="1"/>
</dbReference>
<proteinExistence type="predicted"/>
<dbReference type="eggNOG" id="COG0457">
    <property type="taxonomic scope" value="Bacteria"/>
</dbReference>
<dbReference type="Pfam" id="PF00515">
    <property type="entry name" value="TPR_1"/>
    <property type="match status" value="2"/>
</dbReference>
<feature type="signal peptide" evidence="5">
    <location>
        <begin position="1"/>
        <end position="21"/>
    </location>
</feature>
<dbReference type="InterPro" id="IPR011990">
    <property type="entry name" value="TPR-like_helical_dom_sf"/>
</dbReference>
<dbReference type="STRING" id="331678.Cphamn1_2023"/>
<dbReference type="GO" id="GO:0046813">
    <property type="term" value="P:receptor-mediated virion attachment to host cell"/>
    <property type="evidence" value="ECO:0007669"/>
    <property type="project" value="TreeGrafter"/>
</dbReference>
<feature type="repeat" description="TPR" evidence="3">
    <location>
        <begin position="94"/>
        <end position="127"/>
    </location>
</feature>
<evidence type="ECO:0000256" key="4">
    <source>
        <dbReference type="SAM" id="MobiDB-lite"/>
    </source>
</evidence>
<dbReference type="InterPro" id="IPR050498">
    <property type="entry name" value="Ycf3"/>
</dbReference>
<evidence type="ECO:0000256" key="5">
    <source>
        <dbReference type="SAM" id="SignalP"/>
    </source>
</evidence>
<evidence type="ECO:0000256" key="1">
    <source>
        <dbReference type="ARBA" id="ARBA00022737"/>
    </source>
</evidence>
<dbReference type="PROSITE" id="PS50293">
    <property type="entry name" value="TPR_REGION"/>
    <property type="match status" value="2"/>
</dbReference>
<dbReference type="SMART" id="SM00028">
    <property type="entry name" value="TPR"/>
    <property type="match status" value="4"/>
</dbReference>
<evidence type="ECO:0000256" key="2">
    <source>
        <dbReference type="ARBA" id="ARBA00022803"/>
    </source>
</evidence>
<dbReference type="OrthoDB" id="595327at2"/>
<organism evidence="6">
    <name type="scientific">Chlorobium phaeobacteroides (strain BS1)</name>
    <dbReference type="NCBI Taxonomy" id="331678"/>
    <lineage>
        <taxon>Bacteria</taxon>
        <taxon>Pseudomonadati</taxon>
        <taxon>Chlorobiota</taxon>
        <taxon>Chlorobiia</taxon>
        <taxon>Chlorobiales</taxon>
        <taxon>Chlorobiaceae</taxon>
        <taxon>Chlorobium/Pelodictyon group</taxon>
        <taxon>Chlorobium</taxon>
    </lineage>
</organism>
<feature type="repeat" description="TPR" evidence="3">
    <location>
        <begin position="60"/>
        <end position="93"/>
    </location>
</feature>
<dbReference type="KEGG" id="cpb:Cphamn1_2023"/>
<gene>
    <name evidence="6" type="ordered locus">Cphamn1_2023</name>
</gene>
<reference evidence="6" key="1">
    <citation type="submission" date="2008-06" db="EMBL/GenBank/DDBJ databases">
        <title>Complete sequence of Chlorobium phaeobacteroides BS1.</title>
        <authorList>
            <consortium name="US DOE Joint Genome Institute"/>
            <person name="Lucas S."/>
            <person name="Copeland A."/>
            <person name="Lapidus A."/>
            <person name="Glavina del Rio T."/>
            <person name="Dalin E."/>
            <person name="Tice H."/>
            <person name="Bruce D."/>
            <person name="Goodwin L."/>
            <person name="Pitluck S."/>
            <person name="Schmutz J."/>
            <person name="Larimer F."/>
            <person name="Land M."/>
            <person name="Hauser L."/>
            <person name="Kyrpides N."/>
            <person name="Ovchinnikova G."/>
            <person name="Li T."/>
            <person name="Liu Z."/>
            <person name="Zhao F."/>
            <person name="Overmann J."/>
            <person name="Bryant D.A."/>
            <person name="Richardson P."/>
        </authorList>
    </citation>
    <scope>NUCLEOTIDE SEQUENCE [LARGE SCALE GENOMIC DNA]</scope>
    <source>
        <strain evidence="6">BS1</strain>
    </source>
</reference>